<feature type="DNA-binding region" description="H-T-H motif" evidence="4">
    <location>
        <begin position="33"/>
        <end position="52"/>
    </location>
</feature>
<evidence type="ECO:0000256" key="1">
    <source>
        <dbReference type="ARBA" id="ARBA00023015"/>
    </source>
</evidence>
<keyword evidence="3" id="KW-0804">Transcription</keyword>
<comment type="caution">
    <text evidence="6">The sequence shown here is derived from an EMBL/GenBank/DDBJ whole genome shotgun (WGS) entry which is preliminary data.</text>
</comment>
<dbReference type="PANTHER" id="PTHR30055">
    <property type="entry name" value="HTH-TYPE TRANSCRIPTIONAL REGULATOR RUTR"/>
    <property type="match status" value="1"/>
</dbReference>
<accession>A0A1F6GMY2</accession>
<evidence type="ECO:0000256" key="3">
    <source>
        <dbReference type="ARBA" id="ARBA00023163"/>
    </source>
</evidence>
<reference evidence="6 7" key="1">
    <citation type="journal article" date="2016" name="Nat. Commun.">
        <title>Thousands of microbial genomes shed light on interconnected biogeochemical processes in an aquifer system.</title>
        <authorList>
            <person name="Anantharaman K."/>
            <person name="Brown C.T."/>
            <person name="Hug L.A."/>
            <person name="Sharon I."/>
            <person name="Castelle C.J."/>
            <person name="Probst A.J."/>
            <person name="Thomas B.C."/>
            <person name="Singh A."/>
            <person name="Wilkins M.J."/>
            <person name="Karaoz U."/>
            <person name="Brodie E.L."/>
            <person name="Williams K.H."/>
            <person name="Hubbard S.S."/>
            <person name="Banfield J.F."/>
        </authorList>
    </citation>
    <scope>NUCLEOTIDE SEQUENCE [LARGE SCALE GENOMIC DNA]</scope>
</reference>
<dbReference type="Pfam" id="PF00440">
    <property type="entry name" value="TetR_N"/>
    <property type="match status" value="1"/>
</dbReference>
<dbReference type="InterPro" id="IPR009057">
    <property type="entry name" value="Homeodomain-like_sf"/>
</dbReference>
<dbReference type="Proteomes" id="UP000177583">
    <property type="component" value="Unassembled WGS sequence"/>
</dbReference>
<dbReference type="InterPro" id="IPR001647">
    <property type="entry name" value="HTH_TetR"/>
</dbReference>
<dbReference type="AlphaFoldDB" id="A0A1F6GMY2"/>
<protein>
    <recommendedName>
        <fullName evidence="5">HTH tetR-type domain-containing protein</fullName>
    </recommendedName>
</protein>
<dbReference type="PROSITE" id="PS50977">
    <property type="entry name" value="HTH_TETR_2"/>
    <property type="match status" value="1"/>
</dbReference>
<evidence type="ECO:0000259" key="5">
    <source>
        <dbReference type="PROSITE" id="PS50977"/>
    </source>
</evidence>
<dbReference type="Gene3D" id="1.10.357.10">
    <property type="entry name" value="Tetracycline Repressor, domain 2"/>
    <property type="match status" value="1"/>
</dbReference>
<evidence type="ECO:0000313" key="7">
    <source>
        <dbReference type="Proteomes" id="UP000177583"/>
    </source>
</evidence>
<sequence>MNDLRRIKGDRTKKKIMSAATKLMDDKGIKGLSTRNIARGAGLSQSSLYHHFEDLDAILFEVMVQKIRKMLSLSAQPHCNSLPGYFEALFLRLQETLEQDHAAKGYFTIFERAMFDPQFHSRLIKLSEAIQAEFLDQIEEILGKKVERSTLELIGFSMSILREGYLAYMHMHKGQSPYENPVALARTLFTKMGVWMETLTNEA</sequence>
<keyword evidence="1" id="KW-0805">Transcription regulation</keyword>
<evidence type="ECO:0000256" key="4">
    <source>
        <dbReference type="PROSITE-ProRule" id="PRU00335"/>
    </source>
</evidence>
<dbReference type="SUPFAM" id="SSF46689">
    <property type="entry name" value="Homeodomain-like"/>
    <property type="match status" value="1"/>
</dbReference>
<feature type="domain" description="HTH tetR-type" evidence="5">
    <location>
        <begin position="10"/>
        <end position="70"/>
    </location>
</feature>
<dbReference type="InterPro" id="IPR050109">
    <property type="entry name" value="HTH-type_TetR-like_transc_reg"/>
</dbReference>
<evidence type="ECO:0000313" key="6">
    <source>
        <dbReference type="EMBL" id="OGG99443.1"/>
    </source>
</evidence>
<evidence type="ECO:0000256" key="2">
    <source>
        <dbReference type="ARBA" id="ARBA00023125"/>
    </source>
</evidence>
<dbReference type="EMBL" id="MFNF01000057">
    <property type="protein sequence ID" value="OGG99443.1"/>
    <property type="molecule type" value="Genomic_DNA"/>
</dbReference>
<dbReference type="PRINTS" id="PR00455">
    <property type="entry name" value="HTHTETR"/>
</dbReference>
<keyword evidence="2 4" id="KW-0238">DNA-binding</keyword>
<proteinExistence type="predicted"/>
<dbReference type="GO" id="GO:0003700">
    <property type="term" value="F:DNA-binding transcription factor activity"/>
    <property type="evidence" value="ECO:0007669"/>
    <property type="project" value="TreeGrafter"/>
</dbReference>
<organism evidence="6 7">
    <name type="scientific">Candidatus Lambdaproteobacteria bacterium RIFOXYD2_FULL_56_26</name>
    <dbReference type="NCBI Taxonomy" id="1817773"/>
    <lineage>
        <taxon>Bacteria</taxon>
        <taxon>Pseudomonadati</taxon>
        <taxon>Pseudomonadota</taxon>
        <taxon>Candidatus Lambdaproteobacteria</taxon>
    </lineage>
</organism>
<dbReference type="PANTHER" id="PTHR30055:SF234">
    <property type="entry name" value="HTH-TYPE TRANSCRIPTIONAL REGULATOR BETI"/>
    <property type="match status" value="1"/>
</dbReference>
<gene>
    <name evidence="6" type="ORF">A2557_12670</name>
</gene>
<dbReference type="GO" id="GO:0000976">
    <property type="term" value="F:transcription cis-regulatory region binding"/>
    <property type="evidence" value="ECO:0007669"/>
    <property type="project" value="TreeGrafter"/>
</dbReference>
<name>A0A1F6GMY2_9PROT</name>